<feature type="compositionally biased region" description="Polar residues" evidence="1">
    <location>
        <begin position="92"/>
        <end position="102"/>
    </location>
</feature>
<dbReference type="PANTHER" id="PTHR33738:SF1">
    <property type="entry name" value="PLANT_T7H20-70 PROTEIN"/>
    <property type="match status" value="1"/>
</dbReference>
<evidence type="ECO:0000313" key="3">
    <source>
        <dbReference type="Proteomes" id="UP001318860"/>
    </source>
</evidence>
<protein>
    <submittedName>
        <fullName evidence="2">Uncharacterized protein</fullName>
    </submittedName>
</protein>
<feature type="compositionally biased region" description="Polar residues" evidence="1">
    <location>
        <begin position="130"/>
        <end position="141"/>
    </location>
</feature>
<name>A0ABR0UDD0_REHGL</name>
<dbReference type="EMBL" id="JABTTQ020003093">
    <property type="protein sequence ID" value="KAK6120316.1"/>
    <property type="molecule type" value="Genomic_DNA"/>
</dbReference>
<evidence type="ECO:0000313" key="2">
    <source>
        <dbReference type="EMBL" id="KAK6120316.1"/>
    </source>
</evidence>
<accession>A0ABR0UDD0</accession>
<reference evidence="2 3" key="1">
    <citation type="journal article" date="2021" name="Comput. Struct. Biotechnol. J.">
        <title>De novo genome assembly of the potent medicinal plant Rehmannia glutinosa using nanopore technology.</title>
        <authorList>
            <person name="Ma L."/>
            <person name="Dong C."/>
            <person name="Song C."/>
            <person name="Wang X."/>
            <person name="Zheng X."/>
            <person name="Niu Y."/>
            <person name="Chen S."/>
            <person name="Feng W."/>
        </authorList>
    </citation>
    <scope>NUCLEOTIDE SEQUENCE [LARGE SCALE GENOMIC DNA]</scope>
    <source>
        <strain evidence="2">DH-2019</strain>
    </source>
</reference>
<feature type="region of interest" description="Disordered" evidence="1">
    <location>
        <begin position="1"/>
        <end position="36"/>
    </location>
</feature>
<proteinExistence type="predicted"/>
<dbReference type="PANTHER" id="PTHR33738">
    <property type="entry name" value="EMB|CAB82975.1"/>
    <property type="match status" value="1"/>
</dbReference>
<evidence type="ECO:0000256" key="1">
    <source>
        <dbReference type="SAM" id="MobiDB-lite"/>
    </source>
</evidence>
<feature type="region of interest" description="Disordered" evidence="1">
    <location>
        <begin position="60"/>
        <end position="102"/>
    </location>
</feature>
<sequence length="165" mass="17519">MEGGKQSGSSFASDLFGAKDSSTTGSPSGVFGSIFAPPAKVSNTVVVMVVRFWDGNRCIKSETEKKNNPGNPAWSGKTGVSDSNAVGGEGQNQGTASKDASSYYQDQKVETFHYSSSIYYGGQDVYSRPQNAQNPVFSTFNKDGGEDESGTASRGNWWQGKLLSL</sequence>
<feature type="region of interest" description="Disordered" evidence="1">
    <location>
        <begin position="130"/>
        <end position="165"/>
    </location>
</feature>
<dbReference type="Proteomes" id="UP001318860">
    <property type="component" value="Unassembled WGS sequence"/>
</dbReference>
<keyword evidence="3" id="KW-1185">Reference proteome</keyword>
<organism evidence="2 3">
    <name type="scientific">Rehmannia glutinosa</name>
    <name type="common">Chinese foxglove</name>
    <dbReference type="NCBI Taxonomy" id="99300"/>
    <lineage>
        <taxon>Eukaryota</taxon>
        <taxon>Viridiplantae</taxon>
        <taxon>Streptophyta</taxon>
        <taxon>Embryophyta</taxon>
        <taxon>Tracheophyta</taxon>
        <taxon>Spermatophyta</taxon>
        <taxon>Magnoliopsida</taxon>
        <taxon>eudicotyledons</taxon>
        <taxon>Gunneridae</taxon>
        <taxon>Pentapetalae</taxon>
        <taxon>asterids</taxon>
        <taxon>lamiids</taxon>
        <taxon>Lamiales</taxon>
        <taxon>Orobanchaceae</taxon>
        <taxon>Rehmannieae</taxon>
        <taxon>Rehmannia</taxon>
    </lineage>
</organism>
<comment type="caution">
    <text evidence="2">The sequence shown here is derived from an EMBL/GenBank/DDBJ whole genome shotgun (WGS) entry which is preliminary data.</text>
</comment>
<gene>
    <name evidence="2" type="ORF">DH2020_046007</name>
</gene>